<evidence type="ECO:0000259" key="2">
    <source>
        <dbReference type="SMART" id="SM00385"/>
    </source>
</evidence>
<dbReference type="InterPro" id="IPR012104">
    <property type="entry name" value="PHO85_cyclin_1/2/9"/>
</dbReference>
<sequence length="310" mass="33914">MSEYQALLKFNRQAVNLEMVHFLAATAASVISINDTDVQHGDTVSLVDFIKSLIRHSNVQTPTLMATTVYLIKLRSILPSDVCGIETTRHRIFIGCLVLAAKNLNDSSPLNKHWMSYTDGLFSLDDLNTIERELLSLFNWNLNFTTRELTQALSHFLVPIQYQLSTKSIPKQDSNSNHSHLLFNAPISGRTKQFFSADAHSRSSSHLSIPSLSSSNTLSTIDSMASSSSSIAYSSSSSGSSSSGNYVAQSKLKVISEEPSAKNSPRRKFGLTKPIILNSKSPSNFKASPAYAVTSTNSISSKSGWASIFH</sequence>
<comment type="caution">
    <text evidence="3">The sequence shown here is derived from an EMBL/GenBank/DDBJ whole genome shotgun (WGS) entry which is preliminary data.</text>
</comment>
<dbReference type="GO" id="GO:0016538">
    <property type="term" value="F:cyclin-dependent protein serine/threonine kinase regulator activity"/>
    <property type="evidence" value="ECO:0007669"/>
    <property type="project" value="TreeGrafter"/>
</dbReference>
<dbReference type="InterPro" id="IPR013922">
    <property type="entry name" value="Cyclin_PHO80-like"/>
</dbReference>
<comment type="similarity">
    <text evidence="1">Belongs to the cyclin family.</text>
</comment>
<feature type="domain" description="Cyclin-like" evidence="2">
    <location>
        <begin position="48"/>
        <end position="136"/>
    </location>
</feature>
<dbReference type="InterPro" id="IPR013763">
    <property type="entry name" value="Cyclin-like_dom"/>
</dbReference>
<keyword evidence="4" id="KW-1185">Reference proteome</keyword>
<dbReference type="GO" id="GO:0000307">
    <property type="term" value="C:cyclin-dependent protein kinase holoenzyme complex"/>
    <property type="evidence" value="ECO:0007669"/>
    <property type="project" value="UniProtKB-ARBA"/>
</dbReference>
<dbReference type="Pfam" id="PF00134">
    <property type="entry name" value="Cyclin_N"/>
    <property type="match status" value="1"/>
</dbReference>
<keyword evidence="1" id="KW-0195">Cyclin</keyword>
<name>A0A0A8LBU6_9SACH</name>
<dbReference type="SUPFAM" id="SSF47954">
    <property type="entry name" value="Cyclin-like"/>
    <property type="match status" value="1"/>
</dbReference>
<dbReference type="GO" id="GO:0005634">
    <property type="term" value="C:nucleus"/>
    <property type="evidence" value="ECO:0007669"/>
    <property type="project" value="TreeGrafter"/>
</dbReference>
<dbReference type="Gene3D" id="1.10.472.10">
    <property type="entry name" value="Cyclin-like"/>
    <property type="match status" value="1"/>
</dbReference>
<dbReference type="CDD" id="cd20557">
    <property type="entry name" value="CYCLIN_ScPCL1-like"/>
    <property type="match status" value="1"/>
</dbReference>
<evidence type="ECO:0000313" key="3">
    <source>
        <dbReference type="EMBL" id="CDO95593.1"/>
    </source>
</evidence>
<dbReference type="OrthoDB" id="10250320at2759"/>
<dbReference type="GO" id="GO:0019901">
    <property type="term" value="F:protein kinase binding"/>
    <property type="evidence" value="ECO:0007669"/>
    <property type="project" value="InterPro"/>
</dbReference>
<evidence type="ECO:0000256" key="1">
    <source>
        <dbReference type="RuleBase" id="RU000383"/>
    </source>
</evidence>
<dbReference type="PIRSF" id="PIRSF016511">
    <property type="entry name" value="Cyclin_Pcl"/>
    <property type="match status" value="1"/>
</dbReference>
<dbReference type="InterPro" id="IPR006671">
    <property type="entry name" value="Cyclin_N"/>
</dbReference>
<dbReference type="GO" id="GO:0051726">
    <property type="term" value="P:regulation of cell cycle"/>
    <property type="evidence" value="ECO:0007669"/>
    <property type="project" value="InterPro"/>
</dbReference>
<evidence type="ECO:0000313" key="4">
    <source>
        <dbReference type="Proteomes" id="UP000031516"/>
    </source>
</evidence>
<dbReference type="SMART" id="SM00385">
    <property type="entry name" value="CYCLIN"/>
    <property type="match status" value="1"/>
</dbReference>
<accession>A0A0A8LBU6</accession>
<dbReference type="PANTHER" id="PTHR15615:SF10">
    <property type="entry name" value="PHO85 CYCLIN-2-RELATED"/>
    <property type="match status" value="1"/>
</dbReference>
<protein>
    <submittedName>
        <fullName evidence="3">WGS project CCBQ000000000 data, contig 00015</fullName>
    </submittedName>
</protein>
<dbReference type="Proteomes" id="UP000031516">
    <property type="component" value="Unassembled WGS sequence"/>
</dbReference>
<organism evidence="3 4">
    <name type="scientific">Kluyveromyces dobzhanskii CBS 2104</name>
    <dbReference type="NCBI Taxonomy" id="1427455"/>
    <lineage>
        <taxon>Eukaryota</taxon>
        <taxon>Fungi</taxon>
        <taxon>Dikarya</taxon>
        <taxon>Ascomycota</taxon>
        <taxon>Saccharomycotina</taxon>
        <taxon>Saccharomycetes</taxon>
        <taxon>Saccharomycetales</taxon>
        <taxon>Saccharomycetaceae</taxon>
        <taxon>Kluyveromyces</taxon>
    </lineage>
</organism>
<proteinExistence type="inferred from homology"/>
<dbReference type="AlphaFoldDB" id="A0A0A8LBU6"/>
<reference evidence="3 4" key="1">
    <citation type="submission" date="2014-03" db="EMBL/GenBank/DDBJ databases">
        <title>The genome of Kluyveromyces dobzhanskii.</title>
        <authorList>
            <person name="Nystedt B."/>
            <person name="Astrom S."/>
        </authorList>
    </citation>
    <scope>NUCLEOTIDE SEQUENCE [LARGE SCALE GENOMIC DNA]</scope>
    <source>
        <strain evidence="3 4">CBS 2104</strain>
    </source>
</reference>
<dbReference type="EMBL" id="CCBQ010000045">
    <property type="protein sequence ID" value="CDO95593.1"/>
    <property type="molecule type" value="Genomic_DNA"/>
</dbReference>
<gene>
    <name evidence="3" type="ORF">KLDO_g3828</name>
</gene>
<dbReference type="InterPro" id="IPR036915">
    <property type="entry name" value="Cyclin-like_sf"/>
</dbReference>
<dbReference type="PANTHER" id="PTHR15615">
    <property type="match status" value="1"/>
</dbReference>